<gene>
    <name evidence="2" type="ORF">TeGR_g5511</name>
</gene>
<accession>A0ABQ6MHW2</accession>
<dbReference type="Pfam" id="PF03109">
    <property type="entry name" value="ABC1"/>
    <property type="match status" value="2"/>
</dbReference>
<evidence type="ECO:0000313" key="3">
    <source>
        <dbReference type="Proteomes" id="UP001165060"/>
    </source>
</evidence>
<dbReference type="PANTHER" id="PTHR43173">
    <property type="entry name" value="ABC1 FAMILY PROTEIN"/>
    <property type="match status" value="1"/>
</dbReference>
<keyword evidence="3" id="KW-1185">Reference proteome</keyword>
<sequence length="494" mass="56159">MAASYNLLTYQIHDLPAEEQKARFLDFHTEWAEQPLAGVLSLRGYYVKIGQVVSNQPALLPKPYRKSLKILQEKVPPEPFERIRGIVEDELGKIEDTFAAFDEVPLGAASIGQVHEARLKEGGEEVVVKVQYPEAERFFELDFAVMKLALWYVNPELLDVVKKQQDIFAKEFDYKQEAANLRRMVNEVGGRDFGKAAVTFPEPFEHLTTRKVLVMRKMGGKTLTKIGHELIEELAKSRDMTVDEFNASTRKMILESKGKGMLPEKMGLSNTEFVLIRWWRWLRGQSVPPNGAELMKLLYAEKAYEIFQLGAFNADPHAGNIMLDQENNVVSLLDYGQLITLSQEWRDTFARYIIAIDDGDREEVLKQWKKLGNEWTWQVTGEVNPLNETYACALFHFGGTRGVREGMKILEIRGFKEVMDEFFKPKERRKIHITKTPPEYGLLQRACFCLAGVGMQIGFGRASPASMMRAGAEQYLKDREREGWEGGGGGGGCS</sequence>
<dbReference type="EMBL" id="BRYB01001463">
    <property type="protein sequence ID" value="GMI26287.1"/>
    <property type="molecule type" value="Genomic_DNA"/>
</dbReference>
<protein>
    <recommendedName>
        <fullName evidence="1">ABC1 atypical kinase-like domain-containing protein</fullName>
    </recommendedName>
</protein>
<proteinExistence type="predicted"/>
<comment type="caution">
    <text evidence="2">The sequence shown here is derived from an EMBL/GenBank/DDBJ whole genome shotgun (WGS) entry which is preliminary data.</text>
</comment>
<dbReference type="PANTHER" id="PTHR43173:SF34">
    <property type="entry name" value="ABC1 ATYPICAL KINASE-LIKE DOMAIN-CONTAINING PROTEIN"/>
    <property type="match status" value="1"/>
</dbReference>
<dbReference type="SUPFAM" id="SSF56112">
    <property type="entry name" value="Protein kinase-like (PK-like)"/>
    <property type="match status" value="1"/>
</dbReference>
<evidence type="ECO:0000259" key="1">
    <source>
        <dbReference type="Pfam" id="PF03109"/>
    </source>
</evidence>
<dbReference type="Proteomes" id="UP001165060">
    <property type="component" value="Unassembled WGS sequence"/>
</dbReference>
<reference evidence="2 3" key="1">
    <citation type="journal article" date="2023" name="Commun. Biol.">
        <title>Genome analysis of Parmales, the sister group of diatoms, reveals the evolutionary specialization of diatoms from phago-mixotrophs to photoautotrophs.</title>
        <authorList>
            <person name="Ban H."/>
            <person name="Sato S."/>
            <person name="Yoshikawa S."/>
            <person name="Yamada K."/>
            <person name="Nakamura Y."/>
            <person name="Ichinomiya M."/>
            <person name="Sato N."/>
            <person name="Blanc-Mathieu R."/>
            <person name="Endo H."/>
            <person name="Kuwata A."/>
            <person name="Ogata H."/>
        </authorList>
    </citation>
    <scope>NUCLEOTIDE SEQUENCE [LARGE SCALE GENOMIC DNA]</scope>
</reference>
<dbReference type="InterPro" id="IPR051130">
    <property type="entry name" value="Mito_struct-func_regulator"/>
</dbReference>
<dbReference type="InterPro" id="IPR011009">
    <property type="entry name" value="Kinase-like_dom_sf"/>
</dbReference>
<dbReference type="InterPro" id="IPR004147">
    <property type="entry name" value="ABC1_dom"/>
</dbReference>
<feature type="domain" description="ABC1 atypical kinase-like" evidence="1">
    <location>
        <begin position="294"/>
        <end position="366"/>
    </location>
</feature>
<dbReference type="CDD" id="cd05121">
    <property type="entry name" value="ABC1_ADCK3-like"/>
    <property type="match status" value="1"/>
</dbReference>
<organism evidence="2 3">
    <name type="scientific">Tetraparma gracilis</name>
    <dbReference type="NCBI Taxonomy" id="2962635"/>
    <lineage>
        <taxon>Eukaryota</taxon>
        <taxon>Sar</taxon>
        <taxon>Stramenopiles</taxon>
        <taxon>Ochrophyta</taxon>
        <taxon>Bolidophyceae</taxon>
        <taxon>Parmales</taxon>
        <taxon>Triparmaceae</taxon>
        <taxon>Tetraparma</taxon>
    </lineage>
</organism>
<evidence type="ECO:0000313" key="2">
    <source>
        <dbReference type="EMBL" id="GMI26287.1"/>
    </source>
</evidence>
<feature type="domain" description="ABC1 atypical kinase-like" evidence="1">
    <location>
        <begin position="71"/>
        <end position="255"/>
    </location>
</feature>
<name>A0ABQ6MHW2_9STRA</name>